<keyword evidence="3" id="KW-1185">Reference proteome</keyword>
<dbReference type="AlphaFoldDB" id="A0A0H4I0S4"/>
<keyword evidence="1" id="KW-1133">Transmembrane helix</keyword>
<organism evidence="2 3">
    <name type="scientific">Marinobacter psychrophilus</name>
    <dbReference type="NCBI Taxonomy" id="330734"/>
    <lineage>
        <taxon>Bacteria</taxon>
        <taxon>Pseudomonadati</taxon>
        <taxon>Pseudomonadota</taxon>
        <taxon>Gammaproteobacteria</taxon>
        <taxon>Pseudomonadales</taxon>
        <taxon>Marinobacteraceae</taxon>
        <taxon>Marinobacter</taxon>
    </lineage>
</organism>
<reference evidence="2 3" key="1">
    <citation type="submission" date="2015-05" db="EMBL/GenBank/DDBJ databases">
        <title>Complete genome of Marinobacter psychrophilus strain 20041T isolated from sea-ice of the Canadian Basin.</title>
        <authorList>
            <person name="Song L."/>
            <person name="Ren L."/>
            <person name="Yu Y."/>
            <person name="Wang X."/>
        </authorList>
    </citation>
    <scope>NUCLEOTIDE SEQUENCE [LARGE SCALE GENOMIC DNA]</scope>
    <source>
        <strain evidence="2 3">20041</strain>
    </source>
</reference>
<keyword evidence="1" id="KW-0812">Transmembrane</keyword>
<keyword evidence="1" id="KW-0472">Membrane</keyword>
<dbReference type="KEGG" id="mpq:ABA45_01055"/>
<evidence type="ECO:0000313" key="3">
    <source>
        <dbReference type="Proteomes" id="UP000036406"/>
    </source>
</evidence>
<dbReference type="Proteomes" id="UP000036406">
    <property type="component" value="Chromosome"/>
</dbReference>
<feature type="transmembrane region" description="Helical" evidence="1">
    <location>
        <begin position="28"/>
        <end position="46"/>
    </location>
</feature>
<evidence type="ECO:0000313" key="2">
    <source>
        <dbReference type="EMBL" id="AKO51185.1"/>
    </source>
</evidence>
<dbReference type="EMBL" id="CP011494">
    <property type="protein sequence ID" value="AKO51185.1"/>
    <property type="molecule type" value="Genomic_DNA"/>
</dbReference>
<accession>A0A0H4I0S4</accession>
<evidence type="ECO:0000256" key="1">
    <source>
        <dbReference type="SAM" id="Phobius"/>
    </source>
</evidence>
<proteinExistence type="predicted"/>
<sequence>MKLGVVRFHSQWMTIFTPCRCETLRTGFFYGGPCAFVVGVMGYAFYQPTLPGCSVPEDRFLIT</sequence>
<gene>
    <name evidence="2" type="ORF">ABA45_01055</name>
</gene>
<dbReference type="PATRIC" id="fig|330734.3.peg.228"/>
<dbReference type="STRING" id="330734.ABA45_01055"/>
<protein>
    <submittedName>
        <fullName evidence="2">Uncharacterized protein</fullName>
    </submittedName>
</protein>
<name>A0A0H4I0S4_9GAMM</name>